<dbReference type="RefSeq" id="WP_030262640.1">
    <property type="nucleotide sequence ID" value="NZ_JBHEZZ010000005.1"/>
</dbReference>
<name>A0ABV6UKI7_9ACTN</name>
<dbReference type="PIRSF" id="PIRSF008757">
    <property type="entry name" value="UCP008757"/>
    <property type="match status" value="1"/>
</dbReference>
<dbReference type="EMBL" id="JBHEZZ010000005">
    <property type="protein sequence ID" value="MFC1401957.1"/>
    <property type="molecule type" value="Genomic_DNA"/>
</dbReference>
<keyword evidence="3" id="KW-1185">Reference proteome</keyword>
<sequence length="164" mass="18066">MTTPTASTPAAGPTTAELEAQESRLQLTRFDNDDAWRLGCLLVDLCREAGHPVAVDIRRGEQQLFHYALPGSSADNDAWIERKIRVVRRFGESSYLVGQRFRDKGSSFEEKSRLDPDRFAAHGGAFPLRIVDVGVVGTVAVSGLPQIADHLMVVETLERFLQGS</sequence>
<comment type="similarity">
    <text evidence="1">Belongs to the UPF0303 family.</text>
</comment>
<dbReference type="NCBIfam" id="NF002696">
    <property type="entry name" value="PRK02487.1-5"/>
    <property type="match status" value="1"/>
</dbReference>
<dbReference type="SUPFAM" id="SSF143744">
    <property type="entry name" value="GlcG-like"/>
    <property type="match status" value="1"/>
</dbReference>
<evidence type="ECO:0000313" key="3">
    <source>
        <dbReference type="Proteomes" id="UP001592528"/>
    </source>
</evidence>
<dbReference type="Gene3D" id="3.30.450.150">
    <property type="entry name" value="Haem-degrading domain"/>
    <property type="match status" value="1"/>
</dbReference>
<evidence type="ECO:0000313" key="2">
    <source>
        <dbReference type="EMBL" id="MFC1401957.1"/>
    </source>
</evidence>
<dbReference type="HAMAP" id="MF_00761">
    <property type="entry name" value="UPF0303"/>
    <property type="match status" value="1"/>
</dbReference>
<dbReference type="Proteomes" id="UP001592528">
    <property type="component" value="Unassembled WGS sequence"/>
</dbReference>
<dbReference type="InterPro" id="IPR005624">
    <property type="entry name" value="PduO/GlcC-like"/>
</dbReference>
<accession>A0ABV6UKI7</accession>
<proteinExistence type="inferred from homology"/>
<dbReference type="Pfam" id="PF03928">
    <property type="entry name" value="HbpS-like"/>
    <property type="match status" value="1"/>
</dbReference>
<dbReference type="PANTHER" id="PTHR28255:SF1">
    <property type="entry name" value="UPF0303 PROTEIN YBR137W"/>
    <property type="match status" value="1"/>
</dbReference>
<dbReference type="InterPro" id="IPR038084">
    <property type="entry name" value="PduO/GlcC-like_sf"/>
</dbReference>
<protein>
    <recommendedName>
        <fullName evidence="1">UPF0303 protein ACEZDJ_11740</fullName>
    </recommendedName>
</protein>
<reference evidence="2 3" key="1">
    <citation type="submission" date="2024-09" db="EMBL/GenBank/DDBJ databases">
        <authorList>
            <person name="Lee S.D."/>
        </authorList>
    </citation>
    <scope>NUCLEOTIDE SEQUENCE [LARGE SCALE GENOMIC DNA]</scope>
    <source>
        <strain evidence="2 3">N1-5</strain>
    </source>
</reference>
<organism evidence="2 3">
    <name type="scientific">Streptacidiphilus cavernicola</name>
    <dbReference type="NCBI Taxonomy" id="3342716"/>
    <lineage>
        <taxon>Bacteria</taxon>
        <taxon>Bacillati</taxon>
        <taxon>Actinomycetota</taxon>
        <taxon>Actinomycetes</taxon>
        <taxon>Kitasatosporales</taxon>
        <taxon>Streptomycetaceae</taxon>
        <taxon>Streptacidiphilus</taxon>
    </lineage>
</organism>
<dbReference type="InterPro" id="IPR010371">
    <property type="entry name" value="YBR137W-like"/>
</dbReference>
<dbReference type="PANTHER" id="PTHR28255">
    <property type="match status" value="1"/>
</dbReference>
<evidence type="ECO:0000256" key="1">
    <source>
        <dbReference type="HAMAP-Rule" id="MF_00761"/>
    </source>
</evidence>
<comment type="caution">
    <text evidence="2">The sequence shown here is derived from an EMBL/GenBank/DDBJ whole genome shotgun (WGS) entry which is preliminary data.</text>
</comment>
<gene>
    <name evidence="2" type="ORF">ACEZDJ_11740</name>
</gene>